<evidence type="ECO:0000256" key="2">
    <source>
        <dbReference type="SAM" id="MobiDB-lite"/>
    </source>
</evidence>
<feature type="region of interest" description="Disordered" evidence="2">
    <location>
        <begin position="150"/>
        <end position="193"/>
    </location>
</feature>
<sequence length="477" mass="51920">MNMKIVKVNPFLFISMFPMKKKGKKLSMADRCGSPLVLLHLLLTVFLMAFLSFLPTTTTPTTSHHNRTNKKKKKKKKEEEEESEKKGETCTNSTSSSWDQFKNLLSCKNNNSTSSQVHDPSSSSSKYVKLSSTCGASICSFRDHGNTRVVDHASNSSDGSNNAPQRSRRKAASAKDSTPPARPSHAKSGGSGGMQLKKLSGCYECRAIDAEPASRRYPRPRTLCPCNDCGEVFTKPESLEHHQALRHAVSEQGPEDSGRNIVEIIFKSSWQKKDSAVCRIERILKVHNTQRTAARFEDYREYVKSRAPLLPRKNPRCAADGNELLRFHCTSLSCPLGANSSTSLCLASSSSSSSSSSSTSAPNTNLLHCDVCTIIRHGFSRAPSAGPLGIRTTASSGRADDCGPGDRAGGGARRAMLMCRVIAGRVTREDEDQEGPGQFDSVAGEGAVGSYGNLEELFVANPRAILPCFVVIYRVMD</sequence>
<dbReference type="GO" id="GO:0008270">
    <property type="term" value="F:zinc ion binding"/>
    <property type="evidence" value="ECO:0007669"/>
    <property type="project" value="UniProtKB-KW"/>
</dbReference>
<dbReference type="PANTHER" id="PTHR31681">
    <property type="entry name" value="C2H2-LIKE ZINC FINGER PROTEIN"/>
    <property type="match status" value="1"/>
</dbReference>
<evidence type="ECO:0000313" key="4">
    <source>
        <dbReference type="EMBL" id="KAJ6822654.1"/>
    </source>
</evidence>
<dbReference type="EMBL" id="JANAVB010023999">
    <property type="protein sequence ID" value="KAJ6822654.1"/>
    <property type="molecule type" value="Genomic_DNA"/>
</dbReference>
<dbReference type="PROSITE" id="PS50157">
    <property type="entry name" value="ZINC_FINGER_C2H2_2"/>
    <property type="match status" value="1"/>
</dbReference>
<gene>
    <name evidence="4" type="ORF">M6B38_386520</name>
</gene>
<evidence type="ECO:0000313" key="5">
    <source>
        <dbReference type="Proteomes" id="UP001140949"/>
    </source>
</evidence>
<dbReference type="Proteomes" id="UP001140949">
    <property type="component" value="Unassembled WGS sequence"/>
</dbReference>
<organism evidence="4 5">
    <name type="scientific">Iris pallida</name>
    <name type="common">Sweet iris</name>
    <dbReference type="NCBI Taxonomy" id="29817"/>
    <lineage>
        <taxon>Eukaryota</taxon>
        <taxon>Viridiplantae</taxon>
        <taxon>Streptophyta</taxon>
        <taxon>Embryophyta</taxon>
        <taxon>Tracheophyta</taxon>
        <taxon>Spermatophyta</taxon>
        <taxon>Magnoliopsida</taxon>
        <taxon>Liliopsida</taxon>
        <taxon>Asparagales</taxon>
        <taxon>Iridaceae</taxon>
        <taxon>Iridoideae</taxon>
        <taxon>Irideae</taxon>
        <taxon>Iris</taxon>
    </lineage>
</organism>
<dbReference type="InterPro" id="IPR013087">
    <property type="entry name" value="Znf_C2H2_type"/>
</dbReference>
<evidence type="ECO:0000259" key="3">
    <source>
        <dbReference type="PROSITE" id="PS50157"/>
    </source>
</evidence>
<dbReference type="AlphaFoldDB" id="A0AAX6G1P3"/>
<keyword evidence="1" id="KW-0479">Metal-binding</keyword>
<dbReference type="Gene3D" id="3.90.228.10">
    <property type="match status" value="1"/>
</dbReference>
<feature type="compositionally biased region" description="Polar residues" evidence="2">
    <location>
        <begin position="153"/>
        <end position="165"/>
    </location>
</feature>
<feature type="compositionally biased region" description="Basic residues" evidence="2">
    <location>
        <begin position="64"/>
        <end position="76"/>
    </location>
</feature>
<keyword evidence="1" id="KW-0863">Zinc-finger</keyword>
<feature type="region of interest" description="Disordered" evidence="2">
    <location>
        <begin position="59"/>
        <end position="97"/>
    </location>
</feature>
<dbReference type="PANTHER" id="PTHR31681:SF12">
    <property type="entry name" value="C2H2-LIKE ZINC FINGER PROTEIN"/>
    <property type="match status" value="1"/>
</dbReference>
<reference evidence="4" key="1">
    <citation type="journal article" date="2023" name="GigaByte">
        <title>Genome assembly of the bearded iris, Iris pallida Lam.</title>
        <authorList>
            <person name="Bruccoleri R.E."/>
            <person name="Oakeley E.J."/>
            <person name="Faust A.M.E."/>
            <person name="Altorfer M."/>
            <person name="Dessus-Babus S."/>
            <person name="Burckhardt D."/>
            <person name="Oertli M."/>
            <person name="Naumann U."/>
            <person name="Petersen F."/>
            <person name="Wong J."/>
        </authorList>
    </citation>
    <scope>NUCLEOTIDE SEQUENCE</scope>
    <source>
        <strain evidence="4">GSM-AAB239-AS_SAM_17_03QT</strain>
    </source>
</reference>
<proteinExistence type="predicted"/>
<keyword evidence="1" id="KW-0862">Zinc</keyword>
<reference evidence="4" key="2">
    <citation type="submission" date="2023-04" db="EMBL/GenBank/DDBJ databases">
        <authorList>
            <person name="Bruccoleri R.E."/>
            <person name="Oakeley E.J."/>
            <person name="Faust A.-M."/>
            <person name="Dessus-Babus S."/>
            <person name="Altorfer M."/>
            <person name="Burckhardt D."/>
            <person name="Oertli M."/>
            <person name="Naumann U."/>
            <person name="Petersen F."/>
            <person name="Wong J."/>
        </authorList>
    </citation>
    <scope>NUCLEOTIDE SEQUENCE</scope>
    <source>
        <strain evidence="4">GSM-AAB239-AS_SAM_17_03QT</strain>
        <tissue evidence="4">Leaf</tissue>
    </source>
</reference>
<evidence type="ECO:0000256" key="1">
    <source>
        <dbReference type="PROSITE-ProRule" id="PRU00042"/>
    </source>
</evidence>
<dbReference type="SUPFAM" id="SSF56399">
    <property type="entry name" value="ADP-ribosylation"/>
    <property type="match status" value="1"/>
</dbReference>
<accession>A0AAX6G1P3</accession>
<name>A0AAX6G1P3_IRIPA</name>
<dbReference type="PROSITE" id="PS00028">
    <property type="entry name" value="ZINC_FINGER_C2H2_1"/>
    <property type="match status" value="1"/>
</dbReference>
<keyword evidence="5" id="KW-1185">Reference proteome</keyword>
<feature type="region of interest" description="Disordered" evidence="2">
    <location>
        <begin position="386"/>
        <end position="410"/>
    </location>
</feature>
<comment type="caution">
    <text evidence="4">The sequence shown here is derived from an EMBL/GenBank/DDBJ whole genome shotgun (WGS) entry which is preliminary data.</text>
</comment>
<feature type="domain" description="C2H2-type" evidence="3">
    <location>
        <begin position="224"/>
        <end position="252"/>
    </location>
</feature>
<protein>
    <recommendedName>
        <fullName evidence="3">C2H2-type domain-containing protein</fullName>
    </recommendedName>
</protein>